<dbReference type="InterPro" id="IPR002495">
    <property type="entry name" value="Glyco_trans_8"/>
</dbReference>
<comment type="caution">
    <text evidence="4">The sequence shown here is derived from an EMBL/GenBank/DDBJ whole genome shotgun (WGS) entry which is preliminary data.</text>
</comment>
<evidence type="ECO:0000256" key="3">
    <source>
        <dbReference type="ARBA" id="ARBA00022723"/>
    </source>
</evidence>
<dbReference type="EMBL" id="BJUI01000044">
    <property type="protein sequence ID" value="GEK42704.1"/>
    <property type="molecule type" value="Genomic_DNA"/>
</dbReference>
<organism evidence="4 5">
    <name type="scientific">Ligilactobacillus aviarius</name>
    <dbReference type="NCBI Taxonomy" id="1606"/>
    <lineage>
        <taxon>Bacteria</taxon>
        <taxon>Bacillati</taxon>
        <taxon>Bacillota</taxon>
        <taxon>Bacilli</taxon>
        <taxon>Lactobacillales</taxon>
        <taxon>Lactobacillaceae</taxon>
        <taxon>Ligilactobacillus</taxon>
    </lineage>
</organism>
<dbReference type="InterPro" id="IPR050748">
    <property type="entry name" value="Glycosyltrans_8_dom-fam"/>
</dbReference>
<dbReference type="PANTHER" id="PTHR13778:SF47">
    <property type="entry name" value="LIPOPOLYSACCHARIDE 1,3-GALACTOSYLTRANSFERASE"/>
    <property type="match status" value="1"/>
</dbReference>
<dbReference type="Pfam" id="PF01501">
    <property type="entry name" value="Glyco_transf_8"/>
    <property type="match status" value="1"/>
</dbReference>
<dbReference type="AlphaFoldDB" id="A0A510WU01"/>
<keyword evidence="3" id="KW-0479">Metal-binding</keyword>
<gene>
    <name evidence="4" type="ORF">LAV01_15360</name>
</gene>
<keyword evidence="1" id="KW-0328">Glycosyltransferase</keyword>
<dbReference type="GO" id="GO:0046872">
    <property type="term" value="F:metal ion binding"/>
    <property type="evidence" value="ECO:0007669"/>
    <property type="project" value="UniProtKB-KW"/>
</dbReference>
<protein>
    <submittedName>
        <fullName evidence="4">Glycosyl transferase family 8</fullName>
    </submittedName>
</protein>
<keyword evidence="2 4" id="KW-0808">Transferase</keyword>
<dbReference type="SUPFAM" id="SSF53448">
    <property type="entry name" value="Nucleotide-diphospho-sugar transferases"/>
    <property type="match status" value="1"/>
</dbReference>
<dbReference type="RefSeq" id="WP_057827063.1">
    <property type="nucleotide sequence ID" value="NZ_BAAACL010000016.1"/>
</dbReference>
<reference evidence="4 5" key="1">
    <citation type="submission" date="2019-07" db="EMBL/GenBank/DDBJ databases">
        <title>Whole genome shotgun sequence of Lactobacillus aviarius subsp. aviarius NBRC 102162.</title>
        <authorList>
            <person name="Hosoyama A."/>
            <person name="Uohara A."/>
            <person name="Ohji S."/>
            <person name="Ichikawa N."/>
        </authorList>
    </citation>
    <scope>NUCLEOTIDE SEQUENCE [LARGE SCALE GENOMIC DNA]</scope>
    <source>
        <strain evidence="4 5">NBRC 102162</strain>
    </source>
</reference>
<dbReference type="Proteomes" id="UP000321722">
    <property type="component" value="Unassembled WGS sequence"/>
</dbReference>
<evidence type="ECO:0000256" key="2">
    <source>
        <dbReference type="ARBA" id="ARBA00022679"/>
    </source>
</evidence>
<dbReference type="GeneID" id="29934367"/>
<keyword evidence="5" id="KW-1185">Reference proteome</keyword>
<dbReference type="InterPro" id="IPR029044">
    <property type="entry name" value="Nucleotide-diphossugar_trans"/>
</dbReference>
<evidence type="ECO:0000313" key="4">
    <source>
        <dbReference type="EMBL" id="GEK42704.1"/>
    </source>
</evidence>
<sequence>MEDYEIVYAADDDFASIMGVSLLSLLENNQDLENLRVTIFDSGISDENKEKVEEIFQKYNRKMPRWIKPIDLEKKVGLSLDIARGSLAVYSRLFLSDYFDSNVKKILYIDSDTIIVSSIKKLLETNLHGNVIGATKDAFSKFYRKNIEIGPYDAMINAGVFLVDLDEWKNKQVEKKILNYIIRKKGKVQLNDQGVLNHVLDGKIDFIDPKYNMISLYYEYTYSDMVTYRKPVNFYSEEEIENAKSDPVIIHYTSAFNTVRPWFENSTHPETDKWLSYYRRSPWRSIPLTKDSKSGIKKIIFNIYDFLPQKIALTIASVFQIYIRPLKNRLVNR</sequence>
<evidence type="ECO:0000313" key="5">
    <source>
        <dbReference type="Proteomes" id="UP000321722"/>
    </source>
</evidence>
<accession>A0A510WU01</accession>
<evidence type="ECO:0000256" key="1">
    <source>
        <dbReference type="ARBA" id="ARBA00022676"/>
    </source>
</evidence>
<dbReference type="CDD" id="cd04194">
    <property type="entry name" value="GT8_A4GalT_like"/>
    <property type="match status" value="1"/>
</dbReference>
<dbReference type="PANTHER" id="PTHR13778">
    <property type="entry name" value="GLYCOSYLTRANSFERASE 8 DOMAIN-CONTAINING PROTEIN"/>
    <property type="match status" value="1"/>
</dbReference>
<dbReference type="Gene3D" id="3.90.550.10">
    <property type="entry name" value="Spore Coat Polysaccharide Biosynthesis Protein SpsA, Chain A"/>
    <property type="match status" value="1"/>
</dbReference>
<dbReference type="GO" id="GO:0016757">
    <property type="term" value="F:glycosyltransferase activity"/>
    <property type="evidence" value="ECO:0007669"/>
    <property type="project" value="UniProtKB-KW"/>
</dbReference>
<proteinExistence type="predicted"/>
<name>A0A510WU01_9LACO</name>